<keyword evidence="5" id="KW-1185">Reference proteome</keyword>
<comment type="caution">
    <text evidence="4">The sequence shown here is derived from an EMBL/GenBank/DDBJ whole genome shotgun (WGS) entry which is preliminary data.</text>
</comment>
<keyword evidence="2" id="KW-0812">Transmembrane</keyword>
<protein>
    <recommendedName>
        <fullName evidence="3">WW domain-containing protein</fullName>
    </recommendedName>
</protein>
<evidence type="ECO:0000256" key="2">
    <source>
        <dbReference type="SAM" id="Phobius"/>
    </source>
</evidence>
<evidence type="ECO:0000313" key="4">
    <source>
        <dbReference type="EMBL" id="VUC31419.1"/>
    </source>
</evidence>
<sequence length="668" mass="76511">MQWQNRALVVLNLVIKPTTYLDWRNKTNQWWCLYTSLCLANLLLIRMSLIGYDALSTATVSLHIAVTLLCVPLILVTFLSRELISIPRYQKVLIHLVGAVAIAVLAVYCWARVIIETDHARPRVAYFFMTVLPPPLSIAVSCAFYSRNKAQAMAALDIKIDDIVVSDHTSPRSTDADGELGTLYMQQLQGVSTCSTEDETSVMRGRAGQDWPPPYRWDATEWHSCDATELPKGWTMEQDSNGVRIFRHESDPGKYFWRDPRRCTGWTSDRDADGREYYIDHNNRCTTWDKPTPPDILREANEGRRNYHRVWEKIWVNQLRDHLQVSHRTGVTYWSAIDRMDPRSRARGVLPPGWQRVKGQTGSPDRFFCHNSSTFSSLDPWVSLTHPWPARWYRQRWFKDVHTSEAQYTYFQMNNTQRSNKDPRIEEMEQLGDDEPKNTGGEEKWEHTARLSWGNVQSAEGLRIYTPYLAIMGIIQTSFSIAVTARLSTHVTGVGWLLYTPWVVTFTVVAQLVIMEWSFLDRPLISFNILFLSGLVDTLAWMACLSVNAVALAKGLPNCDQQDDTCKLSASDLSLAKSCQVGAVSVSALALPASLFGAYLSVVLVPYRRMRWWWEDAWWDVQDWVLSILPRRANNSPGDQPEHDTEESDYEAPAESAADNTYLMETYR</sequence>
<evidence type="ECO:0000256" key="1">
    <source>
        <dbReference type="SAM" id="MobiDB-lite"/>
    </source>
</evidence>
<name>A0ABY6UJK2_BIOOC</name>
<proteinExistence type="predicted"/>
<feature type="transmembrane region" description="Helical" evidence="2">
    <location>
        <begin position="494"/>
        <end position="515"/>
    </location>
</feature>
<dbReference type="PROSITE" id="PS50020">
    <property type="entry name" value="WW_DOMAIN_2"/>
    <property type="match status" value="2"/>
</dbReference>
<dbReference type="SMART" id="SM00456">
    <property type="entry name" value="WW"/>
    <property type="match status" value="1"/>
</dbReference>
<dbReference type="InterPro" id="IPR001202">
    <property type="entry name" value="WW_dom"/>
</dbReference>
<dbReference type="EMBL" id="CABFNS010000833">
    <property type="protein sequence ID" value="VUC31419.1"/>
    <property type="molecule type" value="Genomic_DNA"/>
</dbReference>
<feature type="domain" description="WW" evidence="3">
    <location>
        <begin position="228"/>
        <end position="262"/>
    </location>
</feature>
<organism evidence="4 5">
    <name type="scientific">Bionectria ochroleuca</name>
    <name type="common">Gliocladium roseum</name>
    <dbReference type="NCBI Taxonomy" id="29856"/>
    <lineage>
        <taxon>Eukaryota</taxon>
        <taxon>Fungi</taxon>
        <taxon>Dikarya</taxon>
        <taxon>Ascomycota</taxon>
        <taxon>Pezizomycotina</taxon>
        <taxon>Sordariomycetes</taxon>
        <taxon>Hypocreomycetidae</taxon>
        <taxon>Hypocreales</taxon>
        <taxon>Bionectriaceae</taxon>
        <taxon>Clonostachys</taxon>
    </lineage>
</organism>
<keyword evidence="2" id="KW-1133">Transmembrane helix</keyword>
<dbReference type="CDD" id="cd00201">
    <property type="entry name" value="WW"/>
    <property type="match status" value="1"/>
</dbReference>
<dbReference type="SUPFAM" id="SSF51045">
    <property type="entry name" value="WW domain"/>
    <property type="match status" value="1"/>
</dbReference>
<dbReference type="Proteomes" id="UP000766486">
    <property type="component" value="Unassembled WGS sequence"/>
</dbReference>
<dbReference type="PROSITE" id="PS01159">
    <property type="entry name" value="WW_DOMAIN_1"/>
    <property type="match status" value="1"/>
</dbReference>
<dbReference type="Gene3D" id="2.20.70.10">
    <property type="match status" value="1"/>
</dbReference>
<feature type="transmembrane region" description="Helical" evidence="2">
    <location>
        <begin position="468"/>
        <end position="488"/>
    </location>
</feature>
<accession>A0ABY6UJK2</accession>
<feature type="transmembrane region" description="Helical" evidence="2">
    <location>
        <begin position="92"/>
        <end position="113"/>
    </location>
</feature>
<feature type="domain" description="WW" evidence="3">
    <location>
        <begin position="264"/>
        <end position="293"/>
    </location>
</feature>
<reference evidence="4 5" key="1">
    <citation type="submission" date="2019-06" db="EMBL/GenBank/DDBJ databases">
        <authorList>
            <person name="Broberg M."/>
        </authorList>
    </citation>
    <scope>NUCLEOTIDE SEQUENCE [LARGE SCALE GENOMIC DNA]</scope>
</reference>
<feature type="transmembrane region" description="Helical" evidence="2">
    <location>
        <begin position="31"/>
        <end position="52"/>
    </location>
</feature>
<gene>
    <name evidence="4" type="ORF">CLO192961_LOCUS305411</name>
</gene>
<feature type="transmembrane region" description="Helical" evidence="2">
    <location>
        <begin position="125"/>
        <end position="145"/>
    </location>
</feature>
<evidence type="ECO:0000313" key="5">
    <source>
        <dbReference type="Proteomes" id="UP000766486"/>
    </source>
</evidence>
<evidence type="ECO:0000259" key="3">
    <source>
        <dbReference type="PROSITE" id="PS50020"/>
    </source>
</evidence>
<dbReference type="InterPro" id="IPR036020">
    <property type="entry name" value="WW_dom_sf"/>
</dbReference>
<feature type="region of interest" description="Disordered" evidence="1">
    <location>
        <begin position="634"/>
        <end position="668"/>
    </location>
</feature>
<dbReference type="Pfam" id="PF00397">
    <property type="entry name" value="WW"/>
    <property type="match status" value="1"/>
</dbReference>
<feature type="transmembrane region" description="Helical" evidence="2">
    <location>
        <begin position="581"/>
        <end position="605"/>
    </location>
</feature>
<feature type="transmembrane region" description="Helical" evidence="2">
    <location>
        <begin position="527"/>
        <end position="551"/>
    </location>
</feature>
<feature type="transmembrane region" description="Helical" evidence="2">
    <location>
        <begin position="58"/>
        <end position="80"/>
    </location>
</feature>
<keyword evidence="2" id="KW-0472">Membrane</keyword>